<protein>
    <recommendedName>
        <fullName evidence="3">DUF2946 domain-containing protein</fullName>
    </recommendedName>
</protein>
<accession>A0A1M5QBJ6</accession>
<dbReference type="Proteomes" id="UP000190675">
    <property type="component" value="Chromosome I"/>
</dbReference>
<dbReference type="AlphaFoldDB" id="A0A1M5QBJ6"/>
<gene>
    <name evidence="1" type="ORF">SAMN05444169_5817</name>
</gene>
<dbReference type="EMBL" id="LT670818">
    <property type="protein sequence ID" value="SHH11348.1"/>
    <property type="molecule type" value="Genomic_DNA"/>
</dbReference>
<organism evidence="1 2">
    <name type="scientific">Bradyrhizobium erythrophlei</name>
    <dbReference type="NCBI Taxonomy" id="1437360"/>
    <lineage>
        <taxon>Bacteria</taxon>
        <taxon>Pseudomonadati</taxon>
        <taxon>Pseudomonadota</taxon>
        <taxon>Alphaproteobacteria</taxon>
        <taxon>Hyphomicrobiales</taxon>
        <taxon>Nitrobacteraceae</taxon>
        <taxon>Bradyrhizobium</taxon>
    </lineage>
</organism>
<evidence type="ECO:0000313" key="1">
    <source>
        <dbReference type="EMBL" id="SHH11348.1"/>
    </source>
</evidence>
<evidence type="ECO:0008006" key="3">
    <source>
        <dbReference type="Google" id="ProtNLM"/>
    </source>
</evidence>
<name>A0A1M5QBJ6_9BRAD</name>
<evidence type="ECO:0000313" key="2">
    <source>
        <dbReference type="Proteomes" id="UP000190675"/>
    </source>
</evidence>
<reference evidence="1 2" key="1">
    <citation type="submission" date="2016-11" db="EMBL/GenBank/DDBJ databases">
        <authorList>
            <person name="Jaros S."/>
            <person name="Januszkiewicz K."/>
            <person name="Wedrychowicz H."/>
        </authorList>
    </citation>
    <scope>NUCLEOTIDE SEQUENCE [LARGE SCALE GENOMIC DNA]</scope>
    <source>
        <strain evidence="1 2">GAS242</strain>
    </source>
</reference>
<proteinExistence type="predicted"/>
<sequence>MNTSLGAIPEMLYCNSRSSCGGFPDVAVKARADMKWFRSNIRMGSQLALLALAIQFLLSFGHFHGGHASVASADATRQGLHDGIAFAADASDQAVSPANIPGPKVFGAKIVVPVRLKTSSDHAPLGHAGDDCAICAVMALANTMLDAAPPLLPSPHATAFSYKPIAARFAEPDPVRVAFQPRAPPTA</sequence>